<evidence type="ECO:0000256" key="8">
    <source>
        <dbReference type="PROSITE-ProRule" id="PRU00282"/>
    </source>
</evidence>
<name>A0AAN9IKX1_CLITE</name>
<evidence type="ECO:0000256" key="1">
    <source>
        <dbReference type="ARBA" id="ARBA00004141"/>
    </source>
</evidence>
<sequence length="318" mass="34023">MAGNSSSNNNLAISEENVAGPENVEKQNWAATPSTVFNHFATSGVSVAVATAITHPLDLLKVRLQMQLAGQKGPLSGMGQLFLNVVKTEGPKSLYLGLTPALTRSVVYGGLRLGLYEPAKHACDVAFGSSNVLVKIASGMFAGAFATGLTNPIEVLKVRLQMNPDIKTGPISELQRTVSEEGIKALWKGVGPAMARAAALTASQLATYDETKQILVKWTSLEEGFHLHLISSTVAGILSTLITAPIDMVKTRLMLQRQSKEARIYKGGFHCAYQVLLTEGPRALYKGGFAIFARLGPQTTITFILCEELRKLAGLKAI</sequence>
<feature type="repeat" description="Solcar" evidence="8">
    <location>
        <begin position="130"/>
        <end position="214"/>
    </location>
</feature>
<keyword evidence="5" id="KW-0677">Repeat</keyword>
<evidence type="ECO:0000256" key="2">
    <source>
        <dbReference type="ARBA" id="ARBA00006375"/>
    </source>
</evidence>
<gene>
    <name evidence="10" type="ORF">RJT34_22721</name>
</gene>
<evidence type="ECO:0000256" key="7">
    <source>
        <dbReference type="ARBA" id="ARBA00023136"/>
    </source>
</evidence>
<keyword evidence="11" id="KW-1185">Reference proteome</keyword>
<evidence type="ECO:0000256" key="5">
    <source>
        <dbReference type="ARBA" id="ARBA00022737"/>
    </source>
</evidence>
<dbReference type="Proteomes" id="UP001359559">
    <property type="component" value="Unassembled WGS sequence"/>
</dbReference>
<evidence type="ECO:0000313" key="11">
    <source>
        <dbReference type="Proteomes" id="UP001359559"/>
    </source>
</evidence>
<evidence type="ECO:0000256" key="9">
    <source>
        <dbReference type="RuleBase" id="RU000488"/>
    </source>
</evidence>
<feature type="repeat" description="Solcar" evidence="8">
    <location>
        <begin position="223"/>
        <end position="312"/>
    </location>
</feature>
<keyword evidence="6" id="KW-1133">Transmembrane helix</keyword>
<dbReference type="Pfam" id="PF00153">
    <property type="entry name" value="Mito_carr"/>
    <property type="match status" value="3"/>
</dbReference>
<dbReference type="SUPFAM" id="SSF103506">
    <property type="entry name" value="Mitochondrial carrier"/>
    <property type="match status" value="1"/>
</dbReference>
<dbReference type="InterPro" id="IPR050391">
    <property type="entry name" value="Mito_Metabolite_Transporter"/>
</dbReference>
<dbReference type="PROSITE" id="PS50920">
    <property type="entry name" value="SOLCAR"/>
    <property type="match status" value="3"/>
</dbReference>
<comment type="caution">
    <text evidence="10">The sequence shown here is derived from an EMBL/GenBank/DDBJ whole genome shotgun (WGS) entry which is preliminary data.</text>
</comment>
<dbReference type="Gene3D" id="1.50.40.10">
    <property type="entry name" value="Mitochondrial carrier domain"/>
    <property type="match status" value="1"/>
</dbReference>
<dbReference type="PANTHER" id="PTHR45618">
    <property type="entry name" value="MITOCHONDRIAL DICARBOXYLATE CARRIER-RELATED"/>
    <property type="match status" value="1"/>
</dbReference>
<evidence type="ECO:0000256" key="3">
    <source>
        <dbReference type="ARBA" id="ARBA00022448"/>
    </source>
</evidence>
<proteinExistence type="inferred from homology"/>
<dbReference type="GO" id="GO:0016020">
    <property type="term" value="C:membrane"/>
    <property type="evidence" value="ECO:0007669"/>
    <property type="project" value="UniProtKB-SubCell"/>
</dbReference>
<feature type="repeat" description="Solcar" evidence="8">
    <location>
        <begin position="34"/>
        <end position="122"/>
    </location>
</feature>
<keyword evidence="7 8" id="KW-0472">Membrane</keyword>
<organism evidence="10 11">
    <name type="scientific">Clitoria ternatea</name>
    <name type="common">Butterfly pea</name>
    <dbReference type="NCBI Taxonomy" id="43366"/>
    <lineage>
        <taxon>Eukaryota</taxon>
        <taxon>Viridiplantae</taxon>
        <taxon>Streptophyta</taxon>
        <taxon>Embryophyta</taxon>
        <taxon>Tracheophyta</taxon>
        <taxon>Spermatophyta</taxon>
        <taxon>Magnoliopsida</taxon>
        <taxon>eudicotyledons</taxon>
        <taxon>Gunneridae</taxon>
        <taxon>Pentapetalae</taxon>
        <taxon>rosids</taxon>
        <taxon>fabids</taxon>
        <taxon>Fabales</taxon>
        <taxon>Fabaceae</taxon>
        <taxon>Papilionoideae</taxon>
        <taxon>50 kb inversion clade</taxon>
        <taxon>NPAAA clade</taxon>
        <taxon>indigoferoid/millettioid clade</taxon>
        <taxon>Phaseoleae</taxon>
        <taxon>Clitoria</taxon>
    </lineage>
</organism>
<dbReference type="InterPro" id="IPR023395">
    <property type="entry name" value="MCP_dom_sf"/>
</dbReference>
<evidence type="ECO:0000256" key="6">
    <source>
        <dbReference type="ARBA" id="ARBA00022989"/>
    </source>
</evidence>
<dbReference type="InterPro" id="IPR018108">
    <property type="entry name" value="MCP_transmembrane"/>
</dbReference>
<dbReference type="AlphaFoldDB" id="A0AAN9IKX1"/>
<dbReference type="EMBL" id="JAYKXN010000006">
    <property type="protein sequence ID" value="KAK7277706.1"/>
    <property type="molecule type" value="Genomic_DNA"/>
</dbReference>
<comment type="subcellular location">
    <subcellularLocation>
        <location evidence="1">Membrane</location>
        <topology evidence="1">Multi-pass membrane protein</topology>
    </subcellularLocation>
</comment>
<evidence type="ECO:0008006" key="12">
    <source>
        <dbReference type="Google" id="ProtNLM"/>
    </source>
</evidence>
<protein>
    <recommendedName>
        <fullName evidence="12">Mitochondrial substrate carrier family protein ucpB</fullName>
    </recommendedName>
</protein>
<comment type="similarity">
    <text evidence="2 9">Belongs to the mitochondrial carrier (TC 2.A.29) family.</text>
</comment>
<accession>A0AAN9IKX1</accession>
<evidence type="ECO:0000313" key="10">
    <source>
        <dbReference type="EMBL" id="KAK7277706.1"/>
    </source>
</evidence>
<keyword evidence="4 8" id="KW-0812">Transmembrane</keyword>
<reference evidence="10 11" key="1">
    <citation type="submission" date="2024-01" db="EMBL/GenBank/DDBJ databases">
        <title>The genomes of 5 underutilized Papilionoideae crops provide insights into root nodulation and disease resistance.</title>
        <authorList>
            <person name="Yuan L."/>
        </authorList>
    </citation>
    <scope>NUCLEOTIDE SEQUENCE [LARGE SCALE GENOMIC DNA]</scope>
    <source>
        <strain evidence="10">LY-2023</strain>
        <tissue evidence="10">Leaf</tissue>
    </source>
</reference>
<keyword evidence="3 9" id="KW-0813">Transport</keyword>
<evidence type="ECO:0000256" key="4">
    <source>
        <dbReference type="ARBA" id="ARBA00022692"/>
    </source>
</evidence>